<dbReference type="OrthoDB" id="5383247at2"/>
<evidence type="ECO:0000256" key="1">
    <source>
        <dbReference type="SAM" id="SignalP"/>
    </source>
</evidence>
<reference evidence="2 3" key="1">
    <citation type="submission" date="2018-01" db="EMBL/GenBank/DDBJ databases">
        <title>A novel member of the phylum Bacteroidetes isolated from glacier ice.</title>
        <authorList>
            <person name="Liu Q."/>
            <person name="Xin Y.-H."/>
        </authorList>
    </citation>
    <scope>NUCLEOTIDE SEQUENCE [LARGE SCALE GENOMIC DNA]</scope>
    <source>
        <strain evidence="2 3">RB1R16</strain>
    </source>
</reference>
<name>A0A2S7SWS2_9BACT</name>
<evidence type="ECO:0000313" key="2">
    <source>
        <dbReference type="EMBL" id="PQJ11061.1"/>
    </source>
</evidence>
<dbReference type="EMBL" id="PPSL01000003">
    <property type="protein sequence ID" value="PQJ11061.1"/>
    <property type="molecule type" value="Genomic_DNA"/>
</dbReference>
<dbReference type="AlphaFoldDB" id="A0A2S7SWS2"/>
<feature type="chain" id="PRO_5015622336" description="DUF3060 domain-containing protein" evidence="1">
    <location>
        <begin position="20"/>
        <end position="92"/>
    </location>
</feature>
<dbReference type="Proteomes" id="UP000239872">
    <property type="component" value="Unassembled WGS sequence"/>
</dbReference>
<sequence>MKKMILSAAMLLLASQAFCGVTLRYENRDSKKVTMTSKMDGNEREVTFDNATSSVTIQGSGTKCVIETKCGKVELKDGDHVIIKDGCIKMNN</sequence>
<keyword evidence="1" id="KW-0732">Signal</keyword>
<dbReference type="RefSeq" id="WP_105039789.1">
    <property type="nucleotide sequence ID" value="NZ_PPSL01000003.1"/>
</dbReference>
<accession>A0A2S7SWS2</accession>
<evidence type="ECO:0008006" key="4">
    <source>
        <dbReference type="Google" id="ProtNLM"/>
    </source>
</evidence>
<gene>
    <name evidence="2" type="ORF">CJD36_013915</name>
</gene>
<comment type="caution">
    <text evidence="2">The sequence shown here is derived from an EMBL/GenBank/DDBJ whole genome shotgun (WGS) entry which is preliminary data.</text>
</comment>
<keyword evidence="3" id="KW-1185">Reference proteome</keyword>
<feature type="signal peptide" evidence="1">
    <location>
        <begin position="1"/>
        <end position="19"/>
    </location>
</feature>
<organism evidence="2 3">
    <name type="scientific">Flavipsychrobacter stenotrophus</name>
    <dbReference type="NCBI Taxonomy" id="2077091"/>
    <lineage>
        <taxon>Bacteria</taxon>
        <taxon>Pseudomonadati</taxon>
        <taxon>Bacteroidota</taxon>
        <taxon>Chitinophagia</taxon>
        <taxon>Chitinophagales</taxon>
        <taxon>Chitinophagaceae</taxon>
        <taxon>Flavipsychrobacter</taxon>
    </lineage>
</organism>
<protein>
    <recommendedName>
        <fullName evidence="4">DUF3060 domain-containing protein</fullName>
    </recommendedName>
</protein>
<proteinExistence type="predicted"/>
<evidence type="ECO:0000313" key="3">
    <source>
        <dbReference type="Proteomes" id="UP000239872"/>
    </source>
</evidence>